<proteinExistence type="predicted"/>
<comment type="caution">
    <text evidence="1">The sequence shown here is derived from an EMBL/GenBank/DDBJ whole genome shotgun (WGS) entry which is preliminary data.</text>
</comment>
<dbReference type="Proteomes" id="UP000607653">
    <property type="component" value="Unassembled WGS sequence"/>
</dbReference>
<accession>A0A822Z3K9</accession>
<protein>
    <recommendedName>
        <fullName evidence="3">Reverse transcriptase zinc-binding domain-containing protein</fullName>
    </recommendedName>
</protein>
<keyword evidence="2" id="KW-1185">Reference proteome</keyword>
<reference evidence="1 2" key="1">
    <citation type="journal article" date="2020" name="Mol. Biol. Evol.">
        <title>Distinct Expression and Methylation Patterns for Genes with Different Fates following a Single Whole-Genome Duplication in Flowering Plants.</title>
        <authorList>
            <person name="Shi T."/>
            <person name="Rahmani R.S."/>
            <person name="Gugger P.F."/>
            <person name="Wang M."/>
            <person name="Li H."/>
            <person name="Zhang Y."/>
            <person name="Li Z."/>
            <person name="Wang Q."/>
            <person name="Van de Peer Y."/>
            <person name="Marchal K."/>
            <person name="Chen J."/>
        </authorList>
    </citation>
    <scope>NUCLEOTIDE SEQUENCE [LARGE SCALE GENOMIC DNA]</scope>
    <source>
        <tissue evidence="1">Leaf</tissue>
    </source>
</reference>
<sequence>MLTSLFSASEVACILPIPLSMEEEEDKLIWAYSKDGQYSVKFSCQIACKLNEETRRATNNHIVTQAPPSLWKKVWQLKIPPKIKIFIWQVC</sequence>
<gene>
    <name evidence="1" type="ORF">HUJ06_015297</name>
</gene>
<evidence type="ECO:0008006" key="3">
    <source>
        <dbReference type="Google" id="ProtNLM"/>
    </source>
</evidence>
<dbReference type="EMBL" id="DUZY01000005">
    <property type="protein sequence ID" value="DAD40974.1"/>
    <property type="molecule type" value="Genomic_DNA"/>
</dbReference>
<evidence type="ECO:0000313" key="2">
    <source>
        <dbReference type="Proteomes" id="UP000607653"/>
    </source>
</evidence>
<organism evidence="1 2">
    <name type="scientific">Nelumbo nucifera</name>
    <name type="common">Sacred lotus</name>
    <dbReference type="NCBI Taxonomy" id="4432"/>
    <lineage>
        <taxon>Eukaryota</taxon>
        <taxon>Viridiplantae</taxon>
        <taxon>Streptophyta</taxon>
        <taxon>Embryophyta</taxon>
        <taxon>Tracheophyta</taxon>
        <taxon>Spermatophyta</taxon>
        <taxon>Magnoliopsida</taxon>
        <taxon>Proteales</taxon>
        <taxon>Nelumbonaceae</taxon>
        <taxon>Nelumbo</taxon>
    </lineage>
</organism>
<evidence type="ECO:0000313" key="1">
    <source>
        <dbReference type="EMBL" id="DAD40974.1"/>
    </source>
</evidence>
<name>A0A822Z3K9_NELNU</name>
<dbReference type="AlphaFoldDB" id="A0A822Z3K9"/>